<dbReference type="PANTHER" id="PTHR45138:SF6">
    <property type="entry name" value="DIGUANYLATE CYCLASE DGCN"/>
    <property type="match status" value="1"/>
</dbReference>
<dbReference type="CDD" id="cd01949">
    <property type="entry name" value="GGDEF"/>
    <property type="match status" value="1"/>
</dbReference>
<dbReference type="InterPro" id="IPR050469">
    <property type="entry name" value="Diguanylate_Cyclase"/>
</dbReference>
<dbReference type="InterPro" id="IPR000160">
    <property type="entry name" value="GGDEF_dom"/>
</dbReference>
<dbReference type="Proteomes" id="UP000004371">
    <property type="component" value="Unassembled WGS sequence"/>
</dbReference>
<dbReference type="AlphaFoldDB" id="E8LT26"/>
<evidence type="ECO:0000313" key="5">
    <source>
        <dbReference type="Proteomes" id="UP000004371"/>
    </source>
</evidence>
<evidence type="ECO:0000259" key="3">
    <source>
        <dbReference type="PROSITE" id="PS50887"/>
    </source>
</evidence>
<dbReference type="PROSITE" id="PS50887">
    <property type="entry name" value="GGDEF"/>
    <property type="match status" value="1"/>
</dbReference>
<dbReference type="PANTHER" id="PTHR45138">
    <property type="entry name" value="REGULATORY COMPONENTS OF SENSORY TRANSDUCTION SYSTEM"/>
    <property type="match status" value="1"/>
</dbReference>
<comment type="caution">
    <text evidence="4">The sequence shown here is derived from an EMBL/GenBank/DDBJ whole genome shotgun (WGS) entry which is preliminary data.</text>
</comment>
<gene>
    <name evidence="4" type="ORF">VIBR0546_00600</name>
</gene>
<evidence type="ECO:0000313" key="4">
    <source>
        <dbReference type="EMBL" id="EGA66219.1"/>
    </source>
</evidence>
<dbReference type="EC" id="2.7.7.65" evidence="1"/>
<dbReference type="EMBL" id="AEVS01000049">
    <property type="protein sequence ID" value="EGA66219.1"/>
    <property type="molecule type" value="Genomic_DNA"/>
</dbReference>
<dbReference type="eggNOG" id="COG2199">
    <property type="taxonomic scope" value="Bacteria"/>
</dbReference>
<dbReference type="Pfam" id="PF00990">
    <property type="entry name" value="GGDEF"/>
    <property type="match status" value="1"/>
</dbReference>
<dbReference type="NCBIfam" id="TIGR00254">
    <property type="entry name" value="GGDEF"/>
    <property type="match status" value="1"/>
</dbReference>
<dbReference type="GO" id="GO:0052621">
    <property type="term" value="F:diguanylate cyclase activity"/>
    <property type="evidence" value="ECO:0007669"/>
    <property type="project" value="UniProtKB-EC"/>
</dbReference>
<dbReference type="GO" id="GO:1902201">
    <property type="term" value="P:negative regulation of bacterial-type flagellum-dependent cell motility"/>
    <property type="evidence" value="ECO:0007669"/>
    <property type="project" value="TreeGrafter"/>
</dbReference>
<keyword evidence="2" id="KW-1133">Transmembrane helix</keyword>
<dbReference type="SMART" id="SM00267">
    <property type="entry name" value="GGDEF"/>
    <property type="match status" value="1"/>
</dbReference>
<keyword evidence="2" id="KW-0472">Membrane</keyword>
<dbReference type="STRING" id="945543.VIBR0546_00600"/>
<feature type="transmembrane region" description="Helical" evidence="2">
    <location>
        <begin position="54"/>
        <end position="73"/>
    </location>
</feature>
<protein>
    <recommendedName>
        <fullName evidence="1">diguanylate cyclase</fullName>
        <ecNumber evidence="1">2.7.7.65</ecNumber>
    </recommendedName>
</protein>
<dbReference type="RefSeq" id="WP_006878971.1">
    <property type="nucleotide sequence ID" value="NZ_AEVS01000049.1"/>
</dbReference>
<sequence length="255" mass="28673">MLRVFMAIALLLMSISVLASVNEQQLYEIILEIIACAVYIFIVFRASEFLAKSAWLMVGILLLILSSLLGVALELNKTTAFIGIGTSDFMVIIDSMYILGLCSATFGLHKIINHYMEHSYYDELTGLSNRRRLKQFESISDDTSLIYIDLDGLKKVNDIEGHHAGDELIVTFANILKALPDTIERFRVGGDEFILLCNRHSSTSILKQLNILAKDKALRFSYGEATLSSGLDDAISSADDRMYQMKNRNKREDTR</sequence>
<organism evidence="4 5">
    <name type="scientific">Vibrio brasiliensis LMG 20546</name>
    <dbReference type="NCBI Taxonomy" id="945543"/>
    <lineage>
        <taxon>Bacteria</taxon>
        <taxon>Pseudomonadati</taxon>
        <taxon>Pseudomonadota</taxon>
        <taxon>Gammaproteobacteria</taxon>
        <taxon>Vibrionales</taxon>
        <taxon>Vibrionaceae</taxon>
        <taxon>Vibrio</taxon>
        <taxon>Vibrio oreintalis group</taxon>
    </lineage>
</organism>
<dbReference type="GO" id="GO:0005886">
    <property type="term" value="C:plasma membrane"/>
    <property type="evidence" value="ECO:0007669"/>
    <property type="project" value="TreeGrafter"/>
</dbReference>
<keyword evidence="5" id="KW-1185">Reference proteome</keyword>
<reference evidence="4 5" key="1">
    <citation type="journal article" date="2012" name="Int. J. Syst. Evol. Microbiol.">
        <title>Vibrio caribbeanicus sp. nov., isolated from the marine sponge Scleritoderma cyanea.</title>
        <authorList>
            <person name="Hoffmann M."/>
            <person name="Monday S.R."/>
            <person name="Allard M.W."/>
            <person name="Strain E.A."/>
            <person name="Whittaker P."/>
            <person name="Naum M."/>
            <person name="McCarthy P.J."/>
            <person name="Lopez J.V."/>
            <person name="Fischer M."/>
            <person name="Brown E.W."/>
        </authorList>
    </citation>
    <scope>NUCLEOTIDE SEQUENCE [LARGE SCALE GENOMIC DNA]</scope>
    <source>
        <strain evidence="4 5">LMG 20546</strain>
    </source>
</reference>
<proteinExistence type="predicted"/>
<evidence type="ECO:0000256" key="1">
    <source>
        <dbReference type="ARBA" id="ARBA00012528"/>
    </source>
</evidence>
<evidence type="ECO:0000256" key="2">
    <source>
        <dbReference type="SAM" id="Phobius"/>
    </source>
</evidence>
<keyword evidence="2" id="KW-0812">Transmembrane</keyword>
<dbReference type="OrthoDB" id="70510at2"/>
<dbReference type="InterPro" id="IPR029787">
    <property type="entry name" value="Nucleotide_cyclase"/>
</dbReference>
<feature type="transmembrane region" description="Helical" evidence="2">
    <location>
        <begin position="29"/>
        <end position="47"/>
    </location>
</feature>
<feature type="transmembrane region" description="Helical" evidence="2">
    <location>
        <begin position="79"/>
        <end position="108"/>
    </location>
</feature>
<accession>E8LT26</accession>
<name>E8LT26_9VIBR</name>
<feature type="domain" description="GGDEF" evidence="3">
    <location>
        <begin position="141"/>
        <end position="255"/>
    </location>
</feature>
<dbReference type="InterPro" id="IPR043128">
    <property type="entry name" value="Rev_trsase/Diguanyl_cyclase"/>
</dbReference>
<dbReference type="Gene3D" id="3.30.70.270">
    <property type="match status" value="1"/>
</dbReference>
<dbReference type="SUPFAM" id="SSF55073">
    <property type="entry name" value="Nucleotide cyclase"/>
    <property type="match status" value="1"/>
</dbReference>
<dbReference type="GO" id="GO:0043709">
    <property type="term" value="P:cell adhesion involved in single-species biofilm formation"/>
    <property type="evidence" value="ECO:0007669"/>
    <property type="project" value="TreeGrafter"/>
</dbReference>